<name>A0A0A9FLE9_ARUDO</name>
<reference evidence="1" key="2">
    <citation type="journal article" date="2015" name="Data Brief">
        <title>Shoot transcriptome of the giant reed, Arundo donax.</title>
        <authorList>
            <person name="Barrero R.A."/>
            <person name="Guerrero F.D."/>
            <person name="Moolhuijzen P."/>
            <person name="Goolsby J.A."/>
            <person name="Tidwell J."/>
            <person name="Bellgard S.E."/>
            <person name="Bellgard M.I."/>
        </authorList>
    </citation>
    <scope>NUCLEOTIDE SEQUENCE</scope>
    <source>
        <tissue evidence="1">Shoot tissue taken approximately 20 cm above the soil surface</tissue>
    </source>
</reference>
<organism evidence="1">
    <name type="scientific">Arundo donax</name>
    <name type="common">Giant reed</name>
    <name type="synonym">Donax arundinaceus</name>
    <dbReference type="NCBI Taxonomy" id="35708"/>
    <lineage>
        <taxon>Eukaryota</taxon>
        <taxon>Viridiplantae</taxon>
        <taxon>Streptophyta</taxon>
        <taxon>Embryophyta</taxon>
        <taxon>Tracheophyta</taxon>
        <taxon>Spermatophyta</taxon>
        <taxon>Magnoliopsida</taxon>
        <taxon>Liliopsida</taxon>
        <taxon>Poales</taxon>
        <taxon>Poaceae</taxon>
        <taxon>PACMAD clade</taxon>
        <taxon>Arundinoideae</taxon>
        <taxon>Arundineae</taxon>
        <taxon>Arundo</taxon>
    </lineage>
</organism>
<protein>
    <submittedName>
        <fullName evidence="1">Uncharacterized protein</fullName>
    </submittedName>
</protein>
<proteinExistence type="predicted"/>
<dbReference type="AlphaFoldDB" id="A0A0A9FLE9"/>
<evidence type="ECO:0000313" key="1">
    <source>
        <dbReference type="EMBL" id="JAE12069.1"/>
    </source>
</evidence>
<dbReference type="EMBL" id="GBRH01185827">
    <property type="protein sequence ID" value="JAE12069.1"/>
    <property type="molecule type" value="Transcribed_RNA"/>
</dbReference>
<sequence length="45" mass="5253">MVCETGVWRETHMAIFLIFCVGDLPWMAPENAFLFQDYIIIWGST</sequence>
<accession>A0A0A9FLE9</accession>
<reference evidence="1" key="1">
    <citation type="submission" date="2014-09" db="EMBL/GenBank/DDBJ databases">
        <authorList>
            <person name="Magalhaes I.L.F."/>
            <person name="Oliveira U."/>
            <person name="Santos F.R."/>
            <person name="Vidigal T.H.D.A."/>
            <person name="Brescovit A.D."/>
            <person name="Santos A.J."/>
        </authorList>
    </citation>
    <scope>NUCLEOTIDE SEQUENCE</scope>
    <source>
        <tissue evidence="1">Shoot tissue taken approximately 20 cm above the soil surface</tissue>
    </source>
</reference>